<protein>
    <recommendedName>
        <fullName evidence="2">RNA-binding protein</fullName>
    </recommendedName>
</protein>
<gene>
    <name evidence="1" type="ORF">ABHF33_10565</name>
</gene>
<reference evidence="1" key="1">
    <citation type="submission" date="2024-05" db="EMBL/GenBank/DDBJ databases">
        <authorList>
            <person name="Yang L."/>
            <person name="Pan L."/>
        </authorList>
    </citation>
    <scope>NUCLEOTIDE SEQUENCE</scope>
    <source>
        <strain evidence="1">FCG-7</strain>
    </source>
</reference>
<evidence type="ECO:0000313" key="1">
    <source>
        <dbReference type="EMBL" id="XBL99515.1"/>
    </source>
</evidence>
<name>A0AAU7F760_9NEIS</name>
<dbReference type="AlphaFoldDB" id="A0AAU7F760"/>
<sequence>MQLVIGNLPVESTAEDIYTLLTQQLGAPEPTEIRVENGNGERNALAIVRYPDDTPEALGKVLDDKLSGLHYQGHDLDATVTHHFKE</sequence>
<dbReference type="RefSeq" id="WP_348943935.1">
    <property type="nucleotide sequence ID" value="NZ_CP157355.1"/>
</dbReference>
<dbReference type="KEGG" id="cmav:ABHF33_10565"/>
<proteinExistence type="predicted"/>
<organism evidence="1">
    <name type="scientific">Chitinibacter mangrovi</name>
    <dbReference type="NCBI Taxonomy" id="3153927"/>
    <lineage>
        <taxon>Bacteria</taxon>
        <taxon>Pseudomonadati</taxon>
        <taxon>Pseudomonadota</taxon>
        <taxon>Betaproteobacteria</taxon>
        <taxon>Neisseriales</taxon>
        <taxon>Chitinibacteraceae</taxon>
        <taxon>Chitinibacter</taxon>
    </lineage>
</organism>
<evidence type="ECO:0008006" key="2">
    <source>
        <dbReference type="Google" id="ProtNLM"/>
    </source>
</evidence>
<accession>A0AAU7F760</accession>
<dbReference type="EMBL" id="CP157355">
    <property type="protein sequence ID" value="XBL99515.1"/>
    <property type="molecule type" value="Genomic_DNA"/>
</dbReference>